<evidence type="ECO:0000259" key="4">
    <source>
        <dbReference type="Pfam" id="PF22655"/>
    </source>
</evidence>
<evidence type="ECO:0000313" key="6">
    <source>
        <dbReference type="Proteomes" id="UP000535543"/>
    </source>
</evidence>
<dbReference type="InterPro" id="IPR054578">
    <property type="entry name" value="SpoU_sub_bind-like_N"/>
</dbReference>
<reference evidence="5 6" key="2">
    <citation type="submission" date="2020-06" db="EMBL/GenBank/DDBJ databases">
        <title>Antribacter stalactiti gen. nov., sp. nov., a new member of the family Nacardiaceae isolated from a cave.</title>
        <authorList>
            <person name="Kim I.S."/>
        </authorList>
    </citation>
    <scope>NUCLEOTIDE SEQUENCE [LARGE SCALE GENOMIC DNA]</scope>
    <source>
        <strain evidence="5 6">YC2-7</strain>
    </source>
</reference>
<dbReference type="Gene3D" id="3.40.1280.10">
    <property type="match status" value="1"/>
</dbReference>
<dbReference type="InterPro" id="IPR001537">
    <property type="entry name" value="SpoU_MeTrfase"/>
</dbReference>
<dbReference type="Pfam" id="PF22655">
    <property type="entry name" value="SpoU_sub_bind_like"/>
    <property type="match status" value="1"/>
</dbReference>
<keyword evidence="2 5" id="KW-0808">Transferase</keyword>
<reference evidence="5 6" key="1">
    <citation type="submission" date="2019-05" db="EMBL/GenBank/DDBJ databases">
        <authorList>
            <person name="Lee S.D."/>
        </authorList>
    </citation>
    <scope>NUCLEOTIDE SEQUENCE [LARGE SCALE GENOMIC DNA]</scope>
    <source>
        <strain evidence="5 6">YC2-7</strain>
    </source>
</reference>
<dbReference type="InterPro" id="IPR051259">
    <property type="entry name" value="rRNA_Methyltransferase"/>
</dbReference>
<dbReference type="Gene3D" id="3.30.1330.30">
    <property type="match status" value="1"/>
</dbReference>
<dbReference type="InterPro" id="IPR029026">
    <property type="entry name" value="tRNA_m1G_MTases_N"/>
</dbReference>
<dbReference type="Proteomes" id="UP000535543">
    <property type="component" value="Unassembled WGS sequence"/>
</dbReference>
<dbReference type="GO" id="GO:0008173">
    <property type="term" value="F:RNA methyltransferase activity"/>
    <property type="evidence" value="ECO:0007669"/>
    <property type="project" value="InterPro"/>
</dbReference>
<dbReference type="SUPFAM" id="SSF55315">
    <property type="entry name" value="L30e-like"/>
    <property type="match status" value="1"/>
</dbReference>
<comment type="caution">
    <text evidence="5">The sequence shown here is derived from an EMBL/GenBank/DDBJ whole genome shotgun (WGS) entry which is preliminary data.</text>
</comment>
<dbReference type="GO" id="GO:0003723">
    <property type="term" value="F:RNA binding"/>
    <property type="evidence" value="ECO:0007669"/>
    <property type="project" value="InterPro"/>
</dbReference>
<evidence type="ECO:0000256" key="1">
    <source>
        <dbReference type="ARBA" id="ARBA00022603"/>
    </source>
</evidence>
<accession>A0A848K6F8</accession>
<gene>
    <name evidence="5" type="ORF">FGL95_03605</name>
</gene>
<organism evidence="5 6">
    <name type="scientific">Antrihabitans stalactiti</name>
    <dbReference type="NCBI Taxonomy" id="2584121"/>
    <lineage>
        <taxon>Bacteria</taxon>
        <taxon>Bacillati</taxon>
        <taxon>Actinomycetota</taxon>
        <taxon>Actinomycetes</taxon>
        <taxon>Mycobacteriales</taxon>
        <taxon>Nocardiaceae</taxon>
        <taxon>Antrihabitans</taxon>
    </lineage>
</organism>
<feature type="domain" description="tRNA/rRNA methyltransferase SpoU type" evidence="3">
    <location>
        <begin position="115"/>
        <end position="260"/>
    </location>
</feature>
<sequence length="271" mass="28660">MSARNAGFQQWQSYLNNRNKRTKAGRFLVQGVRPITQAVDHDWPLESLLYRVGGPHLSDWARSVLDTTPIPTIGLVPDLIAELGEKSAAAPELIAVAKVRTPDLATWNPAGQAPVIVVFDRPTSPGNLGTLIRSANAFGAAAVVVSGHAADQFDPQCVRASTGSLFAIPVMRISDTSDMVTFRDRQRALGVDLAIVGTDESGPKVVYDHDFTGGTILVVGNETRGMSAGWRDSCDAVVQIPIGGAASSLGAPSAGGICLYEIARQRASLNS</sequence>
<dbReference type="InterPro" id="IPR029028">
    <property type="entry name" value="Alpha/beta_knot_MTases"/>
</dbReference>
<evidence type="ECO:0000259" key="3">
    <source>
        <dbReference type="Pfam" id="PF00588"/>
    </source>
</evidence>
<dbReference type="PANTHER" id="PTHR43191">
    <property type="entry name" value="RRNA METHYLTRANSFERASE 3"/>
    <property type="match status" value="1"/>
</dbReference>
<dbReference type="GO" id="GO:0006396">
    <property type="term" value="P:RNA processing"/>
    <property type="evidence" value="ECO:0007669"/>
    <property type="project" value="InterPro"/>
</dbReference>
<dbReference type="PANTHER" id="PTHR43191:SF2">
    <property type="entry name" value="RRNA METHYLTRANSFERASE 3, MITOCHONDRIAL"/>
    <property type="match status" value="1"/>
</dbReference>
<dbReference type="GO" id="GO:0032259">
    <property type="term" value="P:methylation"/>
    <property type="evidence" value="ECO:0007669"/>
    <property type="project" value="UniProtKB-KW"/>
</dbReference>
<feature type="domain" description="SpoU L30e-like N-terminal" evidence="4">
    <location>
        <begin position="5"/>
        <end position="95"/>
    </location>
</feature>
<proteinExistence type="predicted"/>
<name>A0A848K6F8_9NOCA</name>
<dbReference type="SUPFAM" id="SSF75217">
    <property type="entry name" value="alpha/beta knot"/>
    <property type="match status" value="1"/>
</dbReference>
<dbReference type="EMBL" id="VCQU01000001">
    <property type="protein sequence ID" value="NMN94121.1"/>
    <property type="molecule type" value="Genomic_DNA"/>
</dbReference>
<dbReference type="Pfam" id="PF00588">
    <property type="entry name" value="SpoU_methylase"/>
    <property type="match status" value="1"/>
</dbReference>
<evidence type="ECO:0000256" key="2">
    <source>
        <dbReference type="ARBA" id="ARBA00022679"/>
    </source>
</evidence>
<dbReference type="AlphaFoldDB" id="A0A848K6F8"/>
<protein>
    <submittedName>
        <fullName evidence="5">RNA methyltransferase</fullName>
    </submittedName>
</protein>
<evidence type="ECO:0000313" key="5">
    <source>
        <dbReference type="EMBL" id="NMN94121.1"/>
    </source>
</evidence>
<keyword evidence="6" id="KW-1185">Reference proteome</keyword>
<dbReference type="InterPro" id="IPR029064">
    <property type="entry name" value="Ribosomal_eL30-like_sf"/>
</dbReference>
<keyword evidence="1 5" id="KW-0489">Methyltransferase</keyword>